<comment type="caution">
    <text evidence="1">The sequence shown here is derived from an EMBL/GenBank/DDBJ whole genome shotgun (WGS) entry which is preliminary data.</text>
</comment>
<dbReference type="AlphaFoldDB" id="A0AA37K548"/>
<protein>
    <submittedName>
        <fullName evidence="1">Uncharacterized protein</fullName>
    </submittedName>
</protein>
<evidence type="ECO:0000313" key="2">
    <source>
        <dbReference type="Proteomes" id="UP001055114"/>
    </source>
</evidence>
<organism evidence="1 2">
    <name type="scientific">Parabacteroides merdae</name>
    <dbReference type="NCBI Taxonomy" id="46503"/>
    <lineage>
        <taxon>Bacteria</taxon>
        <taxon>Pseudomonadati</taxon>
        <taxon>Bacteroidota</taxon>
        <taxon>Bacteroidia</taxon>
        <taxon>Bacteroidales</taxon>
        <taxon>Tannerellaceae</taxon>
        <taxon>Parabacteroides</taxon>
    </lineage>
</organism>
<reference evidence="1" key="1">
    <citation type="submission" date="2022-01" db="EMBL/GenBank/DDBJ databases">
        <title>Novel bile acid biosynthetic pathways are enriched in the microbiome of centenarians.</title>
        <authorList>
            <person name="Sato Y."/>
            <person name="Atarashi K."/>
            <person name="Plichta R.D."/>
            <person name="Arai Y."/>
            <person name="Sasajima S."/>
            <person name="Kearney M.S."/>
            <person name="Suda W."/>
            <person name="Takeshita K."/>
            <person name="Sasaki T."/>
            <person name="Okamoto S."/>
            <person name="Skelly N.A."/>
            <person name="Okamura Y."/>
            <person name="Vlamakis H."/>
            <person name="Li Y."/>
            <person name="Tanoue T."/>
            <person name="Takei H."/>
            <person name="Nittono H."/>
            <person name="Narushima S."/>
            <person name="Irie J."/>
            <person name="Itoh H."/>
            <person name="Moriya K."/>
            <person name="Sugiura Y."/>
            <person name="Suematsu M."/>
            <person name="Moritoki N."/>
            <person name="Shibata S."/>
            <person name="Littman R.D."/>
            <person name="Fischbach A.M."/>
            <person name="Uwamino Y."/>
            <person name="Inoue T."/>
            <person name="Honda A."/>
            <person name="Hattori M."/>
            <person name="Murai T."/>
            <person name="Xavier J.R."/>
            <person name="Hirose N."/>
            <person name="Honda K."/>
        </authorList>
    </citation>
    <scope>NUCLEOTIDE SEQUENCE</scope>
    <source>
        <strain evidence="1">CE91-St3</strain>
    </source>
</reference>
<sequence length="82" mass="9783">MPDRYRFRPHSIKYNQFMEKKVEIMPRMRDLKKGKKVEFPIDKVCTVRNNVSLLNAQGYKNGHKWRSETNVPKGIVTVFRDS</sequence>
<evidence type="ECO:0000313" key="1">
    <source>
        <dbReference type="EMBL" id="GKH71471.1"/>
    </source>
</evidence>
<gene>
    <name evidence="1" type="ORF">CE91St3_13340</name>
</gene>
<dbReference type="EMBL" id="BQNZ01000001">
    <property type="protein sequence ID" value="GKH71471.1"/>
    <property type="molecule type" value="Genomic_DNA"/>
</dbReference>
<name>A0AA37K548_9BACT</name>
<proteinExistence type="predicted"/>
<accession>A0AA37K548</accession>
<dbReference type="Proteomes" id="UP001055114">
    <property type="component" value="Unassembled WGS sequence"/>
</dbReference>